<feature type="compositionally biased region" description="Pro residues" evidence="1">
    <location>
        <begin position="84"/>
        <end position="96"/>
    </location>
</feature>
<dbReference type="Proteomes" id="UP000240883">
    <property type="component" value="Unassembled WGS sequence"/>
</dbReference>
<evidence type="ECO:0000313" key="3">
    <source>
        <dbReference type="Proteomes" id="UP000240883"/>
    </source>
</evidence>
<gene>
    <name evidence="2" type="ORF">BS50DRAFT_659885</name>
</gene>
<feature type="region of interest" description="Disordered" evidence="1">
    <location>
        <begin position="78"/>
        <end position="128"/>
    </location>
</feature>
<reference evidence="2 3" key="1">
    <citation type="journal article" date="2018" name="Front. Microbiol.">
        <title>Genome-Wide Analysis of Corynespora cassiicola Leaf Fall Disease Putative Effectors.</title>
        <authorList>
            <person name="Lopez D."/>
            <person name="Ribeiro S."/>
            <person name="Label P."/>
            <person name="Fumanal B."/>
            <person name="Venisse J.S."/>
            <person name="Kohler A."/>
            <person name="de Oliveira R.R."/>
            <person name="Labutti K."/>
            <person name="Lipzen A."/>
            <person name="Lail K."/>
            <person name="Bauer D."/>
            <person name="Ohm R.A."/>
            <person name="Barry K.W."/>
            <person name="Spatafora J."/>
            <person name="Grigoriev I.V."/>
            <person name="Martin F.M."/>
            <person name="Pujade-Renaud V."/>
        </authorList>
    </citation>
    <scope>NUCLEOTIDE SEQUENCE [LARGE SCALE GENOMIC DNA]</scope>
    <source>
        <strain evidence="2 3">Philippines</strain>
    </source>
</reference>
<accession>A0A2T2P0D5</accession>
<name>A0A2T2P0D5_CORCC</name>
<protein>
    <submittedName>
        <fullName evidence="2">Uncharacterized protein</fullName>
    </submittedName>
</protein>
<sequence>CAPVACPPAGSLSQAALHPSLASSASGGQPTLCLHPAAGCTPTKPLPFASAGRAPSGLPLGCCRAAAAAAVRQMATACRRCTTPPSPPSPPSPPLQPRRALEPPEASRASLNSPVPSPPGRSRHVNVS</sequence>
<feature type="non-terminal residue" evidence="2">
    <location>
        <position position="1"/>
    </location>
</feature>
<dbReference type="EMBL" id="KZ678131">
    <property type="protein sequence ID" value="PSN70976.1"/>
    <property type="molecule type" value="Genomic_DNA"/>
</dbReference>
<dbReference type="AlphaFoldDB" id="A0A2T2P0D5"/>
<proteinExistence type="predicted"/>
<organism evidence="2 3">
    <name type="scientific">Corynespora cassiicola Philippines</name>
    <dbReference type="NCBI Taxonomy" id="1448308"/>
    <lineage>
        <taxon>Eukaryota</taxon>
        <taxon>Fungi</taxon>
        <taxon>Dikarya</taxon>
        <taxon>Ascomycota</taxon>
        <taxon>Pezizomycotina</taxon>
        <taxon>Dothideomycetes</taxon>
        <taxon>Pleosporomycetidae</taxon>
        <taxon>Pleosporales</taxon>
        <taxon>Corynesporascaceae</taxon>
        <taxon>Corynespora</taxon>
    </lineage>
</organism>
<evidence type="ECO:0000313" key="2">
    <source>
        <dbReference type="EMBL" id="PSN70976.1"/>
    </source>
</evidence>
<evidence type="ECO:0000256" key="1">
    <source>
        <dbReference type="SAM" id="MobiDB-lite"/>
    </source>
</evidence>
<keyword evidence="3" id="KW-1185">Reference proteome</keyword>